<gene>
    <name evidence="1" type="ORF">IX91_26115</name>
    <name evidence="2" type="ORF">VITU9109_02792</name>
</gene>
<keyword evidence="3" id="KW-1185">Reference proteome</keyword>
<dbReference type="Proteomes" id="UP000030071">
    <property type="component" value="Plasmid p48"/>
</dbReference>
<dbReference type="Proteomes" id="UP000003836">
    <property type="component" value="Unassembled WGS sequence"/>
</dbReference>
<dbReference type="KEGG" id="vtu:IX91_26115"/>
<sequence length="444" mass="49520">MKLFNKAFANLFTAAAVNSQLEKGKSFTYEIQSLCGDYLCTITLDKSVSFAACTAYIELTKNGSVCDSVDGRPCASVADLKDFLRTCFDAWNEENPQPVSTGKAFIVGSDGVSRLLDLAHFNSTQPVSAQTGNRNALTIIRMPYKGKDCFTIANRNVMPQVNVFFQVDSSLFISVEKLLCNLGVANNVVSVNPIRKCGESQDYEVIYNMRESTESQSESLRSIKEIENDKGKKNANTDVFAKYGYTKEKYNKYTIIRDRNGKEITRVSGGSCSHLDVEWLITCALLDGRKFDKQPCEAYKQFEALSVDSKFQLVFPGTAFNAIIDCVKSSVPGSYDCVIKGEPKTLEFNKGWTSASVRTDYDFNTEDLTVEKIHECLDCGFNGIQYISKSSRDKFLNIGIKDEHGRYRLTLDCYDSGKLIKSDSVVTMWDSGIVGLTKQFILDL</sequence>
<reference evidence="2 3" key="2">
    <citation type="journal article" date="2012" name="Int. J. Syst. Evol. Microbiol.">
        <title>Vibrio caribbeanicus sp. nov., isolated from the marine sponge Scleritoderma cyanea.</title>
        <authorList>
            <person name="Hoffmann M."/>
            <person name="Monday S.R."/>
            <person name="Allard M.W."/>
            <person name="Strain E.A."/>
            <person name="Whittaker P."/>
            <person name="Naum M."/>
            <person name="McCarthy P.J."/>
            <person name="Lopez J.V."/>
            <person name="Fischer M."/>
            <person name="Brown E.W."/>
        </authorList>
    </citation>
    <scope>NUCLEOTIDE SEQUENCE [LARGE SCALE GENOMIC DNA]</scope>
    <source>
        <strain evidence="2 3">ATCC 19109</strain>
    </source>
</reference>
<dbReference type="HOGENOM" id="CLU_616686_0_0_6"/>
<dbReference type="GeneID" id="23448203"/>
<dbReference type="AlphaFoldDB" id="F9T6R1"/>
<evidence type="ECO:0000313" key="2">
    <source>
        <dbReference type="EMBL" id="EGU54466.1"/>
    </source>
</evidence>
<evidence type="ECO:0000313" key="4">
    <source>
        <dbReference type="Proteomes" id="UP000030071"/>
    </source>
</evidence>
<proteinExistence type="predicted"/>
<organism evidence="1 4">
    <name type="scientific">Vibrio tubiashii ATCC 19109</name>
    <dbReference type="NCBI Taxonomy" id="1051646"/>
    <lineage>
        <taxon>Bacteria</taxon>
        <taxon>Pseudomonadati</taxon>
        <taxon>Pseudomonadota</taxon>
        <taxon>Gammaproteobacteria</taxon>
        <taxon>Vibrionales</taxon>
        <taxon>Vibrionaceae</taxon>
        <taxon>Vibrio</taxon>
        <taxon>Vibrio oreintalis group</taxon>
    </lineage>
</organism>
<dbReference type="EMBL" id="CP009359">
    <property type="protein sequence ID" value="AIW17536.1"/>
    <property type="molecule type" value="Genomic_DNA"/>
</dbReference>
<name>F9T6R1_9VIBR</name>
<reference evidence="1 4" key="3">
    <citation type="submission" date="2014-08" db="EMBL/GenBank/DDBJ databases">
        <title>First Complete Genome Sequence of the Shellfish Pathogen Vibrio tubiashii.</title>
        <authorList>
            <person name="Richards G.P."/>
            <person name="Needleman D.S."/>
            <person name="Watson M.A."/>
            <person name="Bono J.L."/>
        </authorList>
    </citation>
    <scope>NUCLEOTIDE SEQUENCE [LARGE SCALE GENOMIC DNA]</scope>
    <source>
        <strain evidence="1 4">ATCC 19109</strain>
        <plasmid evidence="1">p48</plasmid>
        <plasmid evidence="4">Plasmid p48</plasmid>
    </source>
</reference>
<dbReference type="RefSeq" id="WP_004745276.1">
    <property type="nucleotide sequence ID" value="NZ_AFWI01000154.1"/>
</dbReference>
<evidence type="ECO:0000313" key="1">
    <source>
        <dbReference type="EMBL" id="AIW17536.1"/>
    </source>
</evidence>
<evidence type="ECO:0000313" key="3">
    <source>
        <dbReference type="Proteomes" id="UP000003836"/>
    </source>
</evidence>
<reference evidence="2" key="1">
    <citation type="submission" date="2011-08" db="EMBL/GenBank/DDBJ databases">
        <authorList>
            <person name="Hoffman M."/>
            <person name="Strain E.A."/>
            <person name="Brown E."/>
            <person name="Allard M.W."/>
        </authorList>
    </citation>
    <scope>NUCLEOTIDE SEQUENCE</scope>
    <source>
        <strain evidence="2">ATCC 19109</strain>
    </source>
</reference>
<dbReference type="EMBL" id="AFWI01000154">
    <property type="protein sequence ID" value="EGU54466.1"/>
    <property type="molecule type" value="Genomic_DNA"/>
</dbReference>
<dbReference type="PATRIC" id="fig|1051646.9.peg.5095"/>
<keyword evidence="1" id="KW-0614">Plasmid</keyword>
<geneLocation type="plasmid" evidence="1 4">
    <name>p48</name>
</geneLocation>
<accession>F9T6R1</accession>
<protein>
    <submittedName>
        <fullName evidence="1">Uncharacterized protein</fullName>
    </submittedName>
</protein>